<organism evidence="1 2">
    <name type="scientific">Streptomyces viridochromogenes</name>
    <dbReference type="NCBI Taxonomy" id="1938"/>
    <lineage>
        <taxon>Bacteria</taxon>
        <taxon>Bacillati</taxon>
        <taxon>Actinomycetota</taxon>
        <taxon>Actinomycetes</taxon>
        <taxon>Kitasatosporales</taxon>
        <taxon>Streptomycetaceae</taxon>
        <taxon>Streptomyces</taxon>
    </lineage>
</organism>
<dbReference type="InterPro" id="IPR011045">
    <property type="entry name" value="N2O_reductase_N"/>
</dbReference>
<evidence type="ECO:0000313" key="2">
    <source>
        <dbReference type="Proteomes" id="UP000037023"/>
    </source>
</evidence>
<protein>
    <recommendedName>
        <fullName evidence="3">YncE family protein</fullName>
    </recommendedName>
</protein>
<gene>
    <name evidence="1" type="ORF">ADK34_04570</name>
</gene>
<dbReference type="AlphaFoldDB" id="A0A0L8LBW0"/>
<dbReference type="InterPro" id="IPR015943">
    <property type="entry name" value="WD40/YVTN_repeat-like_dom_sf"/>
</dbReference>
<evidence type="ECO:0008006" key="3">
    <source>
        <dbReference type="Google" id="ProtNLM"/>
    </source>
</evidence>
<dbReference type="PANTHER" id="PTHR47197">
    <property type="entry name" value="PROTEIN NIRF"/>
    <property type="match status" value="1"/>
</dbReference>
<dbReference type="PATRIC" id="fig|1938.6.peg.1011"/>
<evidence type="ECO:0000313" key="1">
    <source>
        <dbReference type="EMBL" id="KOG35604.1"/>
    </source>
</evidence>
<sequence length="306" mass="31132">MSETFNTERLHVGATIPVGVGPVGVAVDVHDQVFVTNSGSGTVSVVKSTTNTVTTTIGVGFGPVSVATDPQFGVFVANAGGSTVSVIDRFNHPVATLDLGGPSGPPPGTVRVAVDHLPGRAYVTHHVGQRLSTIHTSANPPLVWPFAMEVQGPLGIAIDPVKHVAYVTQPDLGTVSVIDPVADEVTATIPVGHRPTGISIDAPRRRAYVADSGFTTVSIIDMTTGAVHDVDVASHPVAVAVDAKGNAYVSLSDGAVRVIDAESSSVSAAIPVGSKPEGLAVEPHSNRLYVANRGDGTVSAIDLAGG</sequence>
<name>A0A0L8LBW0_STRVR</name>
<dbReference type="Gene3D" id="2.130.10.10">
    <property type="entry name" value="YVTN repeat-like/Quinoprotein amine dehydrogenase"/>
    <property type="match status" value="3"/>
</dbReference>
<dbReference type="PANTHER" id="PTHR47197:SF3">
    <property type="entry name" value="DIHYDRO-HEME D1 DEHYDROGENASE"/>
    <property type="match status" value="1"/>
</dbReference>
<dbReference type="InterPro" id="IPR011964">
    <property type="entry name" value="YVTN_b-propeller_repeat"/>
</dbReference>
<proteinExistence type="predicted"/>
<dbReference type="InterPro" id="IPR051200">
    <property type="entry name" value="Host-pathogen_enzymatic-act"/>
</dbReference>
<reference evidence="1 2" key="1">
    <citation type="submission" date="2015-06" db="EMBL/GenBank/DDBJ databases">
        <authorList>
            <person name="Hoefler B.C."/>
            <person name="Straight P.D."/>
        </authorList>
    </citation>
    <scope>NUCLEOTIDE SEQUENCE [LARGE SCALE GENOMIC DNA]</scope>
    <source>
        <strain evidence="1 2">NRRL 3427</strain>
    </source>
</reference>
<dbReference type="SUPFAM" id="SSF63829">
    <property type="entry name" value="Calcium-dependent phosphotriesterase"/>
    <property type="match status" value="1"/>
</dbReference>
<dbReference type="NCBIfam" id="TIGR02276">
    <property type="entry name" value="beta_rpt_yvtn"/>
    <property type="match status" value="2"/>
</dbReference>
<comment type="caution">
    <text evidence="1">The sequence shown here is derived from an EMBL/GenBank/DDBJ whole genome shotgun (WGS) entry which is preliminary data.</text>
</comment>
<dbReference type="EMBL" id="LGUP01000025">
    <property type="protein sequence ID" value="KOG35604.1"/>
    <property type="molecule type" value="Genomic_DNA"/>
</dbReference>
<accession>A0A0L8LBW0</accession>
<dbReference type="OrthoDB" id="3966221at2"/>
<dbReference type="SUPFAM" id="SSF50974">
    <property type="entry name" value="Nitrous oxide reductase, N-terminal domain"/>
    <property type="match status" value="1"/>
</dbReference>
<dbReference type="RefSeq" id="WP_033207050.1">
    <property type="nucleotide sequence ID" value="NZ_LGUP01000025.1"/>
</dbReference>
<dbReference type="Proteomes" id="UP000037023">
    <property type="component" value="Unassembled WGS sequence"/>
</dbReference>